<dbReference type="RefSeq" id="WP_069203480.1">
    <property type="nucleotide sequence ID" value="NZ_CP014168.1"/>
</dbReference>
<dbReference type="AlphaFoldDB" id="A0A1B3Z659"/>
<dbReference type="Gene3D" id="2.120.10.30">
    <property type="entry name" value="TolB, C-terminal domain"/>
    <property type="match status" value="1"/>
</dbReference>
<keyword evidence="5" id="KW-1185">Reference proteome</keyword>
<evidence type="ECO:0000313" key="4">
    <source>
        <dbReference type="EMBL" id="AOH82896.1"/>
    </source>
</evidence>
<sequence length="338" mass="34827">MAHSARATACSLAFIAAGVSAAGRIDSLADLCGNCHPVLYAHCGGFLEGPNFDSNGHLWSVDYKGGNIVEVAGGACRIVANTGGMPNGSRFHPDGRLFIADARRGLLIFDPHDRSITVRAATVAGKPIVGANDLVFDKAGGLYMTVVAGASALRPTGMVVYLAPGERGEPQILADGLAFPNGLALSPDGTRLYVGLYAEKTILVLPPADRAPPYLTSWVFARTESGVGPDGMMADVRGRLWWANFGDGTISVAGSTGRVIGRIALSEGAGPGTTNMTVHDGALYITEASHGDIWRVPLTGAVTAPAGRRAPSGHLPASISANASRAMRVESSPAGTPQ</sequence>
<feature type="region of interest" description="Disordered" evidence="1">
    <location>
        <begin position="305"/>
        <end position="338"/>
    </location>
</feature>
<feature type="chain" id="PRO_5008556070" description="SMP-30/Gluconolactonase/LRE-like region domain-containing protein" evidence="2">
    <location>
        <begin position="22"/>
        <end position="338"/>
    </location>
</feature>
<gene>
    <name evidence="4" type="ORF">AWL63_01795</name>
</gene>
<protein>
    <recommendedName>
        <fullName evidence="3">SMP-30/Gluconolactonase/LRE-like region domain-containing protein</fullName>
    </recommendedName>
</protein>
<reference evidence="4 5" key="1">
    <citation type="submission" date="2016-01" db="EMBL/GenBank/DDBJ databases">
        <title>Complete genome and mega plasmid sequence of Sphingomonas panacis DCY99 elicits systemic resistance in rice to Xanthomonas oryzae.</title>
        <authorList>
            <person name="Kim Y.J."/>
            <person name="Yang D.C."/>
            <person name="Sing P."/>
        </authorList>
    </citation>
    <scope>NUCLEOTIDE SEQUENCE [LARGE SCALE GENOMIC DNA]</scope>
    <source>
        <strain evidence="4 5">DCY99</strain>
    </source>
</reference>
<dbReference type="KEGG" id="span:AWL63_01795"/>
<dbReference type="InterPro" id="IPR013658">
    <property type="entry name" value="SGL"/>
</dbReference>
<dbReference type="PANTHER" id="PTHR47572">
    <property type="entry name" value="LIPOPROTEIN-RELATED"/>
    <property type="match status" value="1"/>
</dbReference>
<keyword evidence="2" id="KW-0732">Signal</keyword>
<dbReference type="InterPro" id="IPR011042">
    <property type="entry name" value="6-blade_b-propeller_TolB-like"/>
</dbReference>
<dbReference type="PANTHER" id="PTHR47572:SF5">
    <property type="entry name" value="BLR2277 PROTEIN"/>
    <property type="match status" value="1"/>
</dbReference>
<dbReference type="SUPFAM" id="SSF63829">
    <property type="entry name" value="Calcium-dependent phosphotriesterase"/>
    <property type="match status" value="1"/>
</dbReference>
<dbReference type="STRING" id="1560345.AWL63_01795"/>
<dbReference type="EMBL" id="CP014168">
    <property type="protein sequence ID" value="AOH82896.1"/>
    <property type="molecule type" value="Genomic_DNA"/>
</dbReference>
<evidence type="ECO:0000256" key="2">
    <source>
        <dbReference type="SAM" id="SignalP"/>
    </source>
</evidence>
<dbReference type="Pfam" id="PF08450">
    <property type="entry name" value="SGL"/>
    <property type="match status" value="1"/>
</dbReference>
<evidence type="ECO:0000313" key="5">
    <source>
        <dbReference type="Proteomes" id="UP000094256"/>
    </source>
</evidence>
<organism evidence="4 5">
    <name type="scientific">Sphingomonas panacis</name>
    <dbReference type="NCBI Taxonomy" id="1560345"/>
    <lineage>
        <taxon>Bacteria</taxon>
        <taxon>Pseudomonadati</taxon>
        <taxon>Pseudomonadota</taxon>
        <taxon>Alphaproteobacteria</taxon>
        <taxon>Sphingomonadales</taxon>
        <taxon>Sphingomonadaceae</taxon>
        <taxon>Sphingomonas</taxon>
    </lineage>
</organism>
<dbReference type="InterPro" id="IPR051262">
    <property type="entry name" value="SMP-30/CGR1_Lactonase"/>
</dbReference>
<accession>A0A1B3Z659</accession>
<name>A0A1B3Z659_9SPHN</name>
<feature type="signal peptide" evidence="2">
    <location>
        <begin position="1"/>
        <end position="21"/>
    </location>
</feature>
<evidence type="ECO:0000256" key="1">
    <source>
        <dbReference type="SAM" id="MobiDB-lite"/>
    </source>
</evidence>
<evidence type="ECO:0000259" key="3">
    <source>
        <dbReference type="Pfam" id="PF08450"/>
    </source>
</evidence>
<feature type="domain" description="SMP-30/Gluconolactonase/LRE-like region" evidence="3">
    <location>
        <begin position="48"/>
        <end position="288"/>
    </location>
</feature>
<dbReference type="Proteomes" id="UP000094256">
    <property type="component" value="Chromosome"/>
</dbReference>
<proteinExistence type="predicted"/>